<organism evidence="4 5">
    <name type="scientific">Seleniivibrio woodruffii</name>
    <dbReference type="NCBI Taxonomy" id="1078050"/>
    <lineage>
        <taxon>Bacteria</taxon>
        <taxon>Pseudomonadati</taxon>
        <taxon>Deferribacterota</taxon>
        <taxon>Deferribacteres</taxon>
        <taxon>Deferribacterales</taxon>
        <taxon>Geovibrionaceae</taxon>
        <taxon>Seleniivibrio</taxon>
    </lineage>
</organism>
<proteinExistence type="predicted"/>
<evidence type="ECO:0000259" key="3">
    <source>
        <dbReference type="Pfam" id="PF17147"/>
    </source>
</evidence>
<dbReference type="InterPro" id="IPR002880">
    <property type="entry name" value="Pyrv_Fd/Flavodoxin_OxRdtase_N"/>
</dbReference>
<evidence type="ECO:0000313" key="5">
    <source>
        <dbReference type="Proteomes" id="UP000294614"/>
    </source>
</evidence>
<dbReference type="Gene3D" id="3.40.50.970">
    <property type="match status" value="1"/>
</dbReference>
<dbReference type="PANTHER" id="PTHR43088">
    <property type="entry name" value="SUBUNIT OF PYRUVATE:FLAVODOXIN OXIDOREDUCTASE-RELATED"/>
    <property type="match status" value="1"/>
</dbReference>
<accession>A0A4R1K7M4</accession>
<evidence type="ECO:0000259" key="2">
    <source>
        <dbReference type="Pfam" id="PF01855"/>
    </source>
</evidence>
<name>A0A4R1K7M4_9BACT</name>
<dbReference type="Proteomes" id="UP000294614">
    <property type="component" value="Unassembled WGS sequence"/>
</dbReference>
<dbReference type="Gene3D" id="3.40.50.920">
    <property type="match status" value="1"/>
</dbReference>
<dbReference type="CDD" id="cd07034">
    <property type="entry name" value="TPP_PYR_PFOR_IOR-alpha_like"/>
    <property type="match status" value="1"/>
</dbReference>
<dbReference type="AlphaFoldDB" id="A0A4R1K7M4"/>
<dbReference type="PANTHER" id="PTHR43088:SF1">
    <property type="entry name" value="SUBUNIT OF PYRUVATE:FLAVODOXIN OXIDOREDUCTASE"/>
    <property type="match status" value="1"/>
</dbReference>
<dbReference type="Pfam" id="PF17147">
    <property type="entry name" value="PFOR_II"/>
    <property type="match status" value="1"/>
</dbReference>
<dbReference type="SUPFAM" id="SSF52922">
    <property type="entry name" value="TK C-terminal domain-like"/>
    <property type="match status" value="1"/>
</dbReference>
<dbReference type="OrthoDB" id="9794954at2"/>
<dbReference type="FunFam" id="3.40.50.970:FF:000022">
    <property type="entry name" value="2-oxoglutarate ferredoxin oxidoreductase alpha subunit"/>
    <property type="match status" value="1"/>
</dbReference>
<dbReference type="EMBL" id="SMGG01000005">
    <property type="protein sequence ID" value="TCK60040.1"/>
    <property type="molecule type" value="Genomic_DNA"/>
</dbReference>
<evidence type="ECO:0000256" key="1">
    <source>
        <dbReference type="ARBA" id="ARBA00023002"/>
    </source>
</evidence>
<comment type="caution">
    <text evidence="4">The sequence shown here is derived from an EMBL/GenBank/DDBJ whole genome shotgun (WGS) entry which is preliminary data.</text>
</comment>
<feature type="domain" description="Pyruvate flavodoxin/ferredoxin oxidoreductase pyrimidine binding" evidence="2">
    <location>
        <begin position="16"/>
        <end position="241"/>
    </location>
</feature>
<gene>
    <name evidence="4" type="ORF">C8D98_2212</name>
</gene>
<evidence type="ECO:0000313" key="4">
    <source>
        <dbReference type="EMBL" id="TCK60040.1"/>
    </source>
</evidence>
<dbReference type="GO" id="GO:0016491">
    <property type="term" value="F:oxidoreductase activity"/>
    <property type="evidence" value="ECO:0007669"/>
    <property type="project" value="UniProtKB-KW"/>
</dbReference>
<dbReference type="InterPro" id="IPR009014">
    <property type="entry name" value="Transketo_C/PFOR_II"/>
</dbReference>
<feature type="domain" description="Pyruvate:ferredoxin oxidoreductase core" evidence="3">
    <location>
        <begin position="275"/>
        <end position="361"/>
    </location>
</feature>
<reference evidence="4 5" key="1">
    <citation type="submission" date="2019-03" db="EMBL/GenBank/DDBJ databases">
        <title>Genomic Encyclopedia of Type Strains, Phase IV (KMG-IV): sequencing the most valuable type-strain genomes for metagenomic binning, comparative biology and taxonomic classification.</title>
        <authorList>
            <person name="Goeker M."/>
        </authorList>
    </citation>
    <scope>NUCLEOTIDE SEQUENCE [LARGE SCALE GENOMIC DNA]</scope>
    <source>
        <strain evidence="4 5">DSM 24984</strain>
    </source>
</reference>
<dbReference type="InterPro" id="IPR052368">
    <property type="entry name" value="2-oxoacid_oxidoreductase"/>
</dbReference>
<dbReference type="InterPro" id="IPR033412">
    <property type="entry name" value="PFOR_II"/>
</dbReference>
<keyword evidence="1" id="KW-0560">Oxidoreductase</keyword>
<dbReference type="InterPro" id="IPR029061">
    <property type="entry name" value="THDP-binding"/>
</dbReference>
<dbReference type="Pfam" id="PF01855">
    <property type="entry name" value="POR_N"/>
    <property type="match status" value="1"/>
</dbReference>
<keyword evidence="5" id="KW-1185">Reference proteome</keyword>
<protein>
    <submittedName>
        <fullName evidence="4">2-oxoglutarate ferredoxin oxidoreductase subunit alpha</fullName>
    </submittedName>
</protein>
<dbReference type="NCBIfam" id="NF006412">
    <property type="entry name" value="PRK08659.1"/>
    <property type="match status" value="1"/>
</dbReference>
<dbReference type="RefSeq" id="WP_132874185.1">
    <property type="nucleotide sequence ID" value="NZ_SMGG01000005.1"/>
</dbReference>
<dbReference type="SUPFAM" id="SSF52518">
    <property type="entry name" value="Thiamin diphosphate-binding fold (THDP-binding)"/>
    <property type="match status" value="1"/>
</dbReference>
<sequence length="377" mass="41188">MAKQVKFLQGNEAVCEGALYAGCRFYAGYPITPSTEVAEILAAKLPKVGGRFIQMEDELAAMAATLGGSIAGKKSLTATSGPGMSLKMENLGYGYLTEIPCVIVNVMRGGPSTGLPTGPGQSDVMQARWGTHGDHPCIALTPSTVQEQLNETVRAFNLAEKFRMPVLLLTDEIIGHMREAVEIPEPGELEVIDRKRPTCDPKDYLPYKPEADGVAPMADFGSGYRYHITGLNHLPDGFPSNDGKLAQADEIRQQKKVDDHYDEIVHVEELLCDDAEILIFAFGSTARSAKEAVQLARAEGIKVGLFRPLTIWPFPDKHLAKYRGKVKRVIVPEMNLGQTALEVERVMRGMPEVEGIFQIDSEPINPITILNKIKGGK</sequence>